<feature type="compositionally biased region" description="Polar residues" evidence="1">
    <location>
        <begin position="27"/>
        <end position="40"/>
    </location>
</feature>
<reference evidence="3" key="1">
    <citation type="journal article" date="2013" name="Nat. Genet.">
        <title>The draft genomes of soft-shell turtle and green sea turtle yield insights into the development and evolution of the turtle-specific body plan.</title>
        <authorList>
            <person name="Wang Z."/>
            <person name="Pascual-Anaya J."/>
            <person name="Zadissa A."/>
            <person name="Li W."/>
            <person name="Niimura Y."/>
            <person name="Huang Z."/>
            <person name="Li C."/>
            <person name="White S."/>
            <person name="Xiong Z."/>
            <person name="Fang D."/>
            <person name="Wang B."/>
            <person name="Ming Y."/>
            <person name="Chen Y."/>
            <person name="Zheng Y."/>
            <person name="Kuraku S."/>
            <person name="Pignatelli M."/>
            <person name="Herrero J."/>
            <person name="Beal K."/>
            <person name="Nozawa M."/>
            <person name="Li Q."/>
            <person name="Wang J."/>
            <person name="Zhang H."/>
            <person name="Yu L."/>
            <person name="Shigenobu S."/>
            <person name="Wang J."/>
            <person name="Liu J."/>
            <person name="Flicek P."/>
            <person name="Searle S."/>
            <person name="Wang J."/>
            <person name="Kuratani S."/>
            <person name="Yin Y."/>
            <person name="Aken B."/>
            <person name="Zhang G."/>
            <person name="Irie N."/>
        </authorList>
    </citation>
    <scope>NUCLEOTIDE SEQUENCE [LARGE SCALE GENOMIC DNA]</scope>
</reference>
<feature type="compositionally biased region" description="Acidic residues" evidence="1">
    <location>
        <begin position="51"/>
        <end position="66"/>
    </location>
</feature>
<evidence type="ECO:0000313" key="2">
    <source>
        <dbReference type="EMBL" id="EMP26666.1"/>
    </source>
</evidence>
<feature type="compositionally biased region" description="Polar residues" evidence="1">
    <location>
        <begin position="74"/>
        <end position="95"/>
    </location>
</feature>
<evidence type="ECO:0000256" key="1">
    <source>
        <dbReference type="SAM" id="MobiDB-lite"/>
    </source>
</evidence>
<feature type="region of interest" description="Disordered" evidence="1">
    <location>
        <begin position="19"/>
        <end position="108"/>
    </location>
</feature>
<evidence type="ECO:0000313" key="3">
    <source>
        <dbReference type="Proteomes" id="UP000031443"/>
    </source>
</evidence>
<keyword evidence="3" id="KW-1185">Reference proteome</keyword>
<proteinExistence type="predicted"/>
<gene>
    <name evidence="2" type="ORF">UY3_16249</name>
</gene>
<accession>M7AN58</accession>
<sequence length="177" mass="18518">MRTAVAGVKEQPLKSLLELDGILGGDPTSTAKSPVDTSEGTEVAERRPNPEDEVIDEEVELDEDVELPAGSTGGADTQEQFSTPEVLSQSQQFLSGEQEAGDETLGPFSYTLPRNLTLALTFGVVSDSDPDSGSRSLTPTFRPKCPHPSLCSLFLLVGPAEDGPSGVPCTPGGICTV</sequence>
<name>M7AN58_CHEMY</name>
<organism evidence="2 3">
    <name type="scientific">Chelonia mydas</name>
    <name type="common">Green sea-turtle</name>
    <name type="synonym">Chelonia agassizi</name>
    <dbReference type="NCBI Taxonomy" id="8469"/>
    <lineage>
        <taxon>Eukaryota</taxon>
        <taxon>Metazoa</taxon>
        <taxon>Chordata</taxon>
        <taxon>Craniata</taxon>
        <taxon>Vertebrata</taxon>
        <taxon>Euteleostomi</taxon>
        <taxon>Archelosauria</taxon>
        <taxon>Testudinata</taxon>
        <taxon>Testudines</taxon>
        <taxon>Cryptodira</taxon>
        <taxon>Durocryptodira</taxon>
        <taxon>Americhelydia</taxon>
        <taxon>Chelonioidea</taxon>
        <taxon>Cheloniidae</taxon>
        <taxon>Chelonia</taxon>
    </lineage>
</organism>
<dbReference type="EMBL" id="KB576777">
    <property type="protein sequence ID" value="EMP26666.1"/>
    <property type="molecule type" value="Genomic_DNA"/>
</dbReference>
<dbReference type="AlphaFoldDB" id="M7AN58"/>
<dbReference type="Proteomes" id="UP000031443">
    <property type="component" value="Unassembled WGS sequence"/>
</dbReference>
<protein>
    <submittedName>
        <fullName evidence="2">Uncharacterized protein</fullName>
    </submittedName>
</protein>